<evidence type="ECO:0000256" key="9">
    <source>
        <dbReference type="ARBA" id="ARBA00022842"/>
    </source>
</evidence>
<sequence>MAKPNSALLLTRLPAEFQAALQLVAAQAARLGARVWLVGGVVRDLLAELPLSRDLDLAVEGDVAALAQALASTAGARMVAHHAPFGTASIELRSAAQAEPLLLDLARTRCETYPQPAALPHVSPAPIEHDLLRRDVSLNAMAYELQLVDGRLHGGPLLDPFDGQADLVARRLRLLHPQSLRDDPTRILRGVRLAARMALDLTPATAQQLGAALQARYLAMLSPERVLNELCLALSEPRPDHVLHYADAWQVTPQILPGLAWNDALAARCARCAAASEPQPALVWAGLLLYGCSPATLAQVQQRYPLPSVATTLLQQLEQLRCVAPQLARLANSALDQTLNPFSVTACIVLHFAEPDAAAPILHYLHHLRHRRAPLDGNDLRRLGVPPGPHLGQLLAQLRYRSLDGQISDREQAAAWVRTQIANDDAKERINGYNPPDAEGTR</sequence>
<dbReference type="Proteomes" id="UP000220527">
    <property type="component" value="Unassembled WGS sequence"/>
</dbReference>
<evidence type="ECO:0000256" key="8">
    <source>
        <dbReference type="ARBA" id="ARBA00022741"/>
    </source>
</evidence>
<keyword evidence="3" id="KW-0820">tRNA-binding</keyword>
<dbReference type="Pfam" id="PF01743">
    <property type="entry name" value="PolyA_pol"/>
    <property type="match status" value="1"/>
</dbReference>
<dbReference type="EMBL" id="NQWI01000027">
    <property type="protein sequence ID" value="PDW03538.1"/>
    <property type="molecule type" value="Genomic_DNA"/>
</dbReference>
<evidence type="ECO:0000256" key="2">
    <source>
        <dbReference type="ARBA" id="ARBA00007265"/>
    </source>
</evidence>
<dbReference type="GO" id="GO:0000049">
    <property type="term" value="F:tRNA binding"/>
    <property type="evidence" value="ECO:0007669"/>
    <property type="project" value="UniProtKB-KW"/>
</dbReference>
<evidence type="ECO:0000256" key="10">
    <source>
        <dbReference type="ARBA" id="ARBA00022884"/>
    </source>
</evidence>
<evidence type="ECO:0000256" key="4">
    <source>
        <dbReference type="ARBA" id="ARBA00022679"/>
    </source>
</evidence>
<evidence type="ECO:0000256" key="3">
    <source>
        <dbReference type="ARBA" id="ARBA00022555"/>
    </source>
</evidence>
<dbReference type="Gene3D" id="3.30.460.10">
    <property type="entry name" value="Beta Polymerase, domain 2"/>
    <property type="match status" value="1"/>
</dbReference>
<feature type="domain" description="Poly A polymerase head" evidence="12">
    <location>
        <begin position="35"/>
        <end position="173"/>
    </location>
</feature>
<protein>
    <recommendedName>
        <fullName evidence="12">Poly A polymerase head domain-containing protein</fullName>
    </recommendedName>
</protein>
<keyword evidence="7" id="KW-0479">Metal-binding</keyword>
<dbReference type="Gene3D" id="1.10.3090.10">
    <property type="entry name" value="cca-adding enzyme, domain 2"/>
    <property type="match status" value="1"/>
</dbReference>
<dbReference type="InterPro" id="IPR052390">
    <property type="entry name" value="tRNA_nt/polyA_polymerase"/>
</dbReference>
<accession>A0A2A6RKZ0</accession>
<proteinExistence type="inferred from homology"/>
<keyword evidence="10 11" id="KW-0694">RNA-binding</keyword>
<comment type="cofactor">
    <cofactor evidence="1">
        <name>Mg(2+)</name>
        <dbReference type="ChEBI" id="CHEBI:18420"/>
    </cofactor>
</comment>
<keyword evidence="14" id="KW-1185">Reference proteome</keyword>
<evidence type="ECO:0000256" key="6">
    <source>
        <dbReference type="ARBA" id="ARBA00022695"/>
    </source>
</evidence>
<reference evidence="14" key="1">
    <citation type="submission" date="2017-08" db="EMBL/GenBank/DDBJ databases">
        <authorList>
            <person name="Grouzdev D.S."/>
            <person name="Gaisin V.A."/>
            <person name="Rysina M.S."/>
            <person name="Gorlenko V.M."/>
        </authorList>
    </citation>
    <scope>NUCLEOTIDE SEQUENCE [LARGE SCALE GENOMIC DNA]</scope>
    <source>
        <strain evidence="14">Kir15-3F</strain>
    </source>
</reference>
<keyword evidence="5" id="KW-0819">tRNA processing</keyword>
<dbReference type="PANTHER" id="PTHR47788">
    <property type="entry name" value="POLYA POLYMERASE"/>
    <property type="match status" value="1"/>
</dbReference>
<dbReference type="CDD" id="cd05398">
    <property type="entry name" value="NT_ClassII-CCAase"/>
    <property type="match status" value="1"/>
</dbReference>
<dbReference type="GO" id="GO:0008033">
    <property type="term" value="P:tRNA processing"/>
    <property type="evidence" value="ECO:0007669"/>
    <property type="project" value="UniProtKB-KW"/>
</dbReference>
<dbReference type="InterPro" id="IPR002646">
    <property type="entry name" value="PolA_pol_head_dom"/>
</dbReference>
<gene>
    <name evidence="13" type="ORF">CJ255_08205</name>
</gene>
<comment type="caution">
    <text evidence="13">The sequence shown here is derived from an EMBL/GenBank/DDBJ whole genome shotgun (WGS) entry which is preliminary data.</text>
</comment>
<evidence type="ECO:0000256" key="11">
    <source>
        <dbReference type="RuleBase" id="RU003953"/>
    </source>
</evidence>
<dbReference type="GO" id="GO:0000166">
    <property type="term" value="F:nucleotide binding"/>
    <property type="evidence" value="ECO:0007669"/>
    <property type="project" value="UniProtKB-KW"/>
</dbReference>
<name>A0A2A6RKZ0_9CHLR</name>
<comment type="similarity">
    <text evidence="2 11">Belongs to the tRNA nucleotidyltransferase/poly(A) polymerase family.</text>
</comment>
<keyword evidence="6" id="KW-0548">Nucleotidyltransferase</keyword>
<dbReference type="SUPFAM" id="SSF81891">
    <property type="entry name" value="Poly A polymerase C-terminal region-like"/>
    <property type="match status" value="1"/>
</dbReference>
<keyword evidence="4 11" id="KW-0808">Transferase</keyword>
<dbReference type="RefSeq" id="WP_097643598.1">
    <property type="nucleotide sequence ID" value="NZ_NQWI01000027.1"/>
</dbReference>
<dbReference type="OrthoDB" id="9805698at2"/>
<keyword evidence="9" id="KW-0460">Magnesium</keyword>
<dbReference type="SUPFAM" id="SSF81301">
    <property type="entry name" value="Nucleotidyltransferase"/>
    <property type="match status" value="1"/>
</dbReference>
<dbReference type="PANTHER" id="PTHR47788:SF1">
    <property type="entry name" value="A-ADDING TRNA NUCLEOTIDYLTRANSFERASE"/>
    <property type="match status" value="1"/>
</dbReference>
<evidence type="ECO:0000259" key="12">
    <source>
        <dbReference type="Pfam" id="PF01743"/>
    </source>
</evidence>
<evidence type="ECO:0000256" key="7">
    <source>
        <dbReference type="ARBA" id="ARBA00022723"/>
    </source>
</evidence>
<dbReference type="InterPro" id="IPR043519">
    <property type="entry name" value="NT_sf"/>
</dbReference>
<evidence type="ECO:0000256" key="5">
    <source>
        <dbReference type="ARBA" id="ARBA00022694"/>
    </source>
</evidence>
<evidence type="ECO:0000256" key="1">
    <source>
        <dbReference type="ARBA" id="ARBA00001946"/>
    </source>
</evidence>
<keyword evidence="8" id="KW-0547">Nucleotide-binding</keyword>
<evidence type="ECO:0000313" key="14">
    <source>
        <dbReference type="Proteomes" id="UP000220527"/>
    </source>
</evidence>
<dbReference type="GO" id="GO:0016779">
    <property type="term" value="F:nucleotidyltransferase activity"/>
    <property type="evidence" value="ECO:0007669"/>
    <property type="project" value="UniProtKB-KW"/>
</dbReference>
<evidence type="ECO:0000313" key="13">
    <source>
        <dbReference type="EMBL" id="PDW03538.1"/>
    </source>
</evidence>
<dbReference type="AlphaFoldDB" id="A0A2A6RKZ0"/>
<dbReference type="GO" id="GO:0046872">
    <property type="term" value="F:metal ion binding"/>
    <property type="evidence" value="ECO:0007669"/>
    <property type="project" value="UniProtKB-KW"/>
</dbReference>
<organism evidence="13 14">
    <name type="scientific">Candidatus Viridilinea mediisalina</name>
    <dbReference type="NCBI Taxonomy" id="2024553"/>
    <lineage>
        <taxon>Bacteria</taxon>
        <taxon>Bacillati</taxon>
        <taxon>Chloroflexota</taxon>
        <taxon>Chloroflexia</taxon>
        <taxon>Chloroflexales</taxon>
        <taxon>Chloroflexineae</taxon>
        <taxon>Oscillochloridaceae</taxon>
        <taxon>Candidatus Viridilinea</taxon>
    </lineage>
</organism>